<feature type="signal peptide" evidence="1">
    <location>
        <begin position="1"/>
        <end position="23"/>
    </location>
</feature>
<dbReference type="EnsemblMetazoa" id="BGLB021000-RA">
    <property type="protein sequence ID" value="BGLB021000-PA"/>
    <property type="gene ID" value="BGLB021000"/>
</dbReference>
<evidence type="ECO:0000313" key="2">
    <source>
        <dbReference type="EnsemblMetazoa" id="BGLB021000-PA"/>
    </source>
</evidence>
<dbReference type="VEuPathDB" id="VectorBase:BGLAX_038506"/>
<dbReference type="OrthoDB" id="10024657at2759"/>
<keyword evidence="1" id="KW-0732">Signal</keyword>
<dbReference type="VEuPathDB" id="VectorBase:BGLB021000"/>
<sequence>MAALKIDMFLVSLFVTMVPSSEANGYPKLQRFDVGDNYDAWFDFTNNVIRTAPDISIYNDFVGTGCSTRGVLKLTVSKDDPDRKRLLFDLFFDNPQGWVFNLGDSETNNGYAGDAMSQGRDAELQLYGNLTGWLSDFGPSGKAFTTTNPAKTRLTLLVGDEHVVWIGDGDATKVNYYSNPGWFALNGQVESEGPINHDLYLATNGVITMSPRRTGSGLCKVGIKFMPAI</sequence>
<dbReference type="Proteomes" id="UP000076420">
    <property type="component" value="Unassembled WGS sequence"/>
</dbReference>
<organism evidence="2 3">
    <name type="scientific">Biomphalaria glabrata</name>
    <name type="common">Bloodfluke planorb</name>
    <name type="synonym">Freshwater snail</name>
    <dbReference type="NCBI Taxonomy" id="6526"/>
    <lineage>
        <taxon>Eukaryota</taxon>
        <taxon>Metazoa</taxon>
        <taxon>Spiralia</taxon>
        <taxon>Lophotrochozoa</taxon>
        <taxon>Mollusca</taxon>
        <taxon>Gastropoda</taxon>
        <taxon>Heterobranchia</taxon>
        <taxon>Euthyneura</taxon>
        <taxon>Panpulmonata</taxon>
        <taxon>Hygrophila</taxon>
        <taxon>Lymnaeoidea</taxon>
        <taxon>Planorbidae</taxon>
        <taxon>Biomphalaria</taxon>
    </lineage>
</organism>
<reference evidence="2" key="1">
    <citation type="submission" date="2020-05" db="UniProtKB">
        <authorList>
            <consortium name="EnsemblMetazoa"/>
        </authorList>
    </citation>
    <scope>IDENTIFICATION</scope>
    <source>
        <strain evidence="2">BB02</strain>
    </source>
</reference>
<name>A0A2C9KLA4_BIOGL</name>
<proteinExistence type="predicted"/>
<dbReference type="KEGG" id="bgt:106059962"/>
<feature type="chain" id="PRO_5013130037" evidence="1">
    <location>
        <begin position="24"/>
        <end position="229"/>
    </location>
</feature>
<evidence type="ECO:0000256" key="1">
    <source>
        <dbReference type="SAM" id="SignalP"/>
    </source>
</evidence>
<gene>
    <name evidence="2" type="primary">106059962</name>
</gene>
<evidence type="ECO:0000313" key="3">
    <source>
        <dbReference type="Proteomes" id="UP000076420"/>
    </source>
</evidence>
<protein>
    <submittedName>
        <fullName evidence="2">Uncharacterized protein</fullName>
    </submittedName>
</protein>
<dbReference type="AlphaFoldDB" id="A0A2C9KLA4"/>
<accession>A0A2C9KLA4</accession>